<evidence type="ECO:0000256" key="2">
    <source>
        <dbReference type="ARBA" id="ARBA00022747"/>
    </source>
</evidence>
<keyword evidence="2" id="KW-0680">Restriction system</keyword>
<protein>
    <submittedName>
        <fullName evidence="6">Genome sequencing data, contig C265</fullName>
    </submittedName>
</protein>
<evidence type="ECO:0000259" key="5">
    <source>
        <dbReference type="Pfam" id="PF01420"/>
    </source>
</evidence>
<accession>A8YB24</accession>
<dbReference type="InterPro" id="IPR000055">
    <property type="entry name" value="Restrct_endonuc_typeI_TRD"/>
</dbReference>
<dbReference type="SUPFAM" id="SSF116734">
    <property type="entry name" value="DNA methylase specificity domain"/>
    <property type="match status" value="1"/>
</dbReference>
<dbReference type="Gene3D" id="3.90.220.20">
    <property type="entry name" value="DNA methylase specificity domains"/>
    <property type="match status" value="1"/>
</dbReference>
<reference evidence="6" key="1">
    <citation type="submission" date="2007-08" db="EMBL/GenBank/DDBJ databases">
        <authorList>
            <person name="Frangeul L."/>
        </authorList>
    </citation>
    <scope>NUCLEOTIDE SEQUENCE</scope>
    <source>
        <strain evidence="6">PCC 7806</strain>
    </source>
</reference>
<evidence type="ECO:0000313" key="6">
    <source>
        <dbReference type="EMBL" id="CAO88957.1"/>
    </source>
</evidence>
<evidence type="ECO:0000256" key="1">
    <source>
        <dbReference type="ARBA" id="ARBA00010923"/>
    </source>
</evidence>
<evidence type="ECO:0000256" key="3">
    <source>
        <dbReference type="ARBA" id="ARBA00023125"/>
    </source>
</evidence>
<organism evidence="6">
    <name type="scientific">Microcystis aeruginosa (strain PCC 7806)</name>
    <dbReference type="NCBI Taxonomy" id="267872"/>
    <lineage>
        <taxon>Bacteria</taxon>
        <taxon>Bacillati</taxon>
        <taxon>Cyanobacteriota</taxon>
        <taxon>Cyanophyceae</taxon>
        <taxon>Oscillatoriophycideae</taxon>
        <taxon>Chroococcales</taxon>
        <taxon>Microcystaceae</taxon>
        <taxon>Microcystis</taxon>
    </lineage>
</organism>
<dbReference type="GO" id="GO:0009307">
    <property type="term" value="P:DNA restriction-modification system"/>
    <property type="evidence" value="ECO:0007669"/>
    <property type="project" value="UniProtKB-KW"/>
</dbReference>
<comment type="similarity">
    <text evidence="1">Belongs to the type-I restriction system S methylase family.</text>
</comment>
<name>A8YB24_MICA7</name>
<sequence>MAHIFNLYQHQQVFFKICTNWNNQSGVNVEVLGQLKIPLPPLEKQIEISEHINAIRNQAKQLQQQAKDDLEKAKQEVEAMILGDD</sequence>
<dbReference type="InterPro" id="IPR044946">
    <property type="entry name" value="Restrct_endonuc_typeI_TRD_sf"/>
</dbReference>
<dbReference type="EMBL" id="AM778895">
    <property type="protein sequence ID" value="CAO88957.1"/>
    <property type="molecule type" value="Genomic_DNA"/>
</dbReference>
<feature type="domain" description="Type I restriction modification DNA specificity" evidence="5">
    <location>
        <begin position="4"/>
        <end position="71"/>
    </location>
</feature>
<keyword evidence="3" id="KW-0238">DNA-binding</keyword>
<dbReference type="AlphaFoldDB" id="A8YB24"/>
<evidence type="ECO:0000256" key="4">
    <source>
        <dbReference type="SAM" id="Coils"/>
    </source>
</evidence>
<keyword evidence="4" id="KW-0175">Coiled coil</keyword>
<dbReference type="Pfam" id="PF01420">
    <property type="entry name" value="Methylase_S"/>
    <property type="match status" value="1"/>
</dbReference>
<feature type="coiled-coil region" evidence="4">
    <location>
        <begin position="45"/>
        <end position="80"/>
    </location>
</feature>
<proteinExistence type="inferred from homology"/>
<gene>
    <name evidence="6" type="ORF">IPF_4720</name>
</gene>
<dbReference type="GO" id="GO:0003677">
    <property type="term" value="F:DNA binding"/>
    <property type="evidence" value="ECO:0007669"/>
    <property type="project" value="UniProtKB-KW"/>
</dbReference>